<name>A0A165E7A3_9APHY</name>
<proteinExistence type="predicted"/>
<evidence type="ECO:0000313" key="3">
    <source>
        <dbReference type="Proteomes" id="UP000076871"/>
    </source>
</evidence>
<keyword evidence="3" id="KW-1185">Reference proteome</keyword>
<dbReference type="GeneID" id="63824096"/>
<gene>
    <name evidence="2" type="ORF">LAESUDRAFT_714427</name>
</gene>
<sequence>MATTATDTRNDELTDLLSYISQLGLDDIDDLLSRNATGSGDALNDEELALLVFAEEAQGLLNIVKDHVSAAPSGVVDDVTTLLDQLVVMEDMARYDREMAIALSEGRDPPPRPVRATINASAVSHAEATPPPEYASPTSADR</sequence>
<protein>
    <submittedName>
        <fullName evidence="2">Uncharacterized protein</fullName>
    </submittedName>
</protein>
<evidence type="ECO:0000256" key="1">
    <source>
        <dbReference type="SAM" id="MobiDB-lite"/>
    </source>
</evidence>
<accession>A0A165E7A3</accession>
<dbReference type="RefSeq" id="XP_040764118.1">
    <property type="nucleotide sequence ID" value="XM_040907067.1"/>
</dbReference>
<dbReference type="OrthoDB" id="2804279at2759"/>
<dbReference type="InParanoid" id="A0A165E7A3"/>
<dbReference type="EMBL" id="KV427625">
    <property type="protein sequence ID" value="KZT06378.1"/>
    <property type="molecule type" value="Genomic_DNA"/>
</dbReference>
<reference evidence="2 3" key="1">
    <citation type="journal article" date="2016" name="Mol. Biol. Evol.">
        <title>Comparative Genomics of Early-Diverging Mushroom-Forming Fungi Provides Insights into the Origins of Lignocellulose Decay Capabilities.</title>
        <authorList>
            <person name="Nagy L.G."/>
            <person name="Riley R."/>
            <person name="Tritt A."/>
            <person name="Adam C."/>
            <person name="Daum C."/>
            <person name="Floudas D."/>
            <person name="Sun H."/>
            <person name="Yadav J.S."/>
            <person name="Pangilinan J."/>
            <person name="Larsson K.H."/>
            <person name="Matsuura K."/>
            <person name="Barry K."/>
            <person name="Labutti K."/>
            <person name="Kuo R."/>
            <person name="Ohm R.A."/>
            <person name="Bhattacharya S.S."/>
            <person name="Shirouzu T."/>
            <person name="Yoshinaga Y."/>
            <person name="Martin F.M."/>
            <person name="Grigoriev I.V."/>
            <person name="Hibbett D.S."/>
        </authorList>
    </citation>
    <scope>NUCLEOTIDE SEQUENCE [LARGE SCALE GENOMIC DNA]</scope>
    <source>
        <strain evidence="2 3">93-53</strain>
    </source>
</reference>
<dbReference type="Proteomes" id="UP000076871">
    <property type="component" value="Unassembled WGS sequence"/>
</dbReference>
<feature type="region of interest" description="Disordered" evidence="1">
    <location>
        <begin position="103"/>
        <end position="142"/>
    </location>
</feature>
<organism evidence="2 3">
    <name type="scientific">Laetiporus sulphureus 93-53</name>
    <dbReference type="NCBI Taxonomy" id="1314785"/>
    <lineage>
        <taxon>Eukaryota</taxon>
        <taxon>Fungi</taxon>
        <taxon>Dikarya</taxon>
        <taxon>Basidiomycota</taxon>
        <taxon>Agaricomycotina</taxon>
        <taxon>Agaricomycetes</taxon>
        <taxon>Polyporales</taxon>
        <taxon>Laetiporus</taxon>
    </lineage>
</organism>
<evidence type="ECO:0000313" key="2">
    <source>
        <dbReference type="EMBL" id="KZT06378.1"/>
    </source>
</evidence>
<dbReference type="AlphaFoldDB" id="A0A165E7A3"/>